<accession>A0A941CQ65</accession>
<dbReference type="AlphaFoldDB" id="A0A941CQ65"/>
<dbReference type="GO" id="GO:0016787">
    <property type="term" value="F:hydrolase activity"/>
    <property type="evidence" value="ECO:0007669"/>
    <property type="project" value="InterPro"/>
</dbReference>
<proteinExistence type="predicted"/>
<keyword evidence="1" id="KW-0732">Signal</keyword>
<reference evidence="3" key="1">
    <citation type="submission" date="2021-04" db="EMBL/GenBank/DDBJ databases">
        <title>Proteiniclasticum sedimins sp. nov., an obligate anaerobic bacterium isolated from anaerobic sludge.</title>
        <authorList>
            <person name="Liu J."/>
        </authorList>
    </citation>
    <scope>NUCLEOTIDE SEQUENCE</scope>
    <source>
        <strain evidence="3">BAD-10</strain>
    </source>
</reference>
<dbReference type="SUPFAM" id="SSF53474">
    <property type="entry name" value="alpha/beta-Hydrolases"/>
    <property type="match status" value="1"/>
</dbReference>
<dbReference type="Proteomes" id="UP000675379">
    <property type="component" value="Unassembled WGS sequence"/>
</dbReference>
<comment type="caution">
    <text evidence="3">The sequence shown here is derived from an EMBL/GenBank/DDBJ whole genome shotgun (WGS) entry which is preliminary data.</text>
</comment>
<evidence type="ECO:0000259" key="2">
    <source>
        <dbReference type="Pfam" id="PF02230"/>
    </source>
</evidence>
<dbReference type="InterPro" id="IPR050955">
    <property type="entry name" value="Plant_Biomass_Hydrol_Est"/>
</dbReference>
<dbReference type="EMBL" id="JAGSCS010000004">
    <property type="protein sequence ID" value="MBR0575599.1"/>
    <property type="molecule type" value="Genomic_DNA"/>
</dbReference>
<dbReference type="PANTHER" id="PTHR43037">
    <property type="entry name" value="UNNAMED PRODUCT-RELATED"/>
    <property type="match status" value="1"/>
</dbReference>
<dbReference type="RefSeq" id="WP_211800125.1">
    <property type="nucleotide sequence ID" value="NZ_JAGSCS010000004.1"/>
</dbReference>
<evidence type="ECO:0000256" key="1">
    <source>
        <dbReference type="ARBA" id="ARBA00022729"/>
    </source>
</evidence>
<dbReference type="PANTHER" id="PTHR43037:SF1">
    <property type="entry name" value="BLL1128 PROTEIN"/>
    <property type="match status" value="1"/>
</dbReference>
<dbReference type="Gene3D" id="3.40.50.1820">
    <property type="entry name" value="alpha/beta hydrolase"/>
    <property type="match status" value="1"/>
</dbReference>
<dbReference type="Pfam" id="PF02230">
    <property type="entry name" value="Abhydrolase_2"/>
    <property type="match status" value="1"/>
</dbReference>
<organism evidence="3 4">
    <name type="scientific">Proteiniclasticum sediminis</name>
    <dbReference type="NCBI Taxonomy" id="2804028"/>
    <lineage>
        <taxon>Bacteria</taxon>
        <taxon>Bacillati</taxon>
        <taxon>Bacillota</taxon>
        <taxon>Clostridia</taxon>
        <taxon>Eubacteriales</taxon>
        <taxon>Clostridiaceae</taxon>
        <taxon>Proteiniclasticum</taxon>
    </lineage>
</organism>
<sequence length="226" mass="25507">MPIFDTVLSRRVKLPFRLSLPKGYAEKAAQGETFPLLLFLHGMGERGTNLQRLSATGLPKLLDEGLELPFLVLMPLCPEDSFWNDEHEALHALVEYITENYAVDASRRAITGLSMGGFGTYEMLTRYPQMFSAGVPICGGIGSLYTRFFLENLKEIPLWIFHGRLDEQVPVEESLTIHDRLLKLGAQGVKLTVYDDLNHDSWSATYANPQVYDFLLEPRLQADSQI</sequence>
<evidence type="ECO:0000313" key="4">
    <source>
        <dbReference type="Proteomes" id="UP000675379"/>
    </source>
</evidence>
<dbReference type="InterPro" id="IPR003140">
    <property type="entry name" value="PLipase/COase/thioEstase"/>
</dbReference>
<protein>
    <submittedName>
        <fullName evidence="3">Prolyl oligopeptidase family serine peptidase</fullName>
    </submittedName>
</protein>
<name>A0A941CQ65_9CLOT</name>
<gene>
    <name evidence="3" type="ORF">KCG48_04505</name>
</gene>
<feature type="domain" description="Phospholipase/carboxylesterase/thioesterase" evidence="2">
    <location>
        <begin position="85"/>
        <end position="204"/>
    </location>
</feature>
<evidence type="ECO:0000313" key="3">
    <source>
        <dbReference type="EMBL" id="MBR0575599.1"/>
    </source>
</evidence>
<dbReference type="InterPro" id="IPR029058">
    <property type="entry name" value="AB_hydrolase_fold"/>
</dbReference>
<keyword evidence="4" id="KW-1185">Reference proteome</keyword>